<dbReference type="CDD" id="cd01647">
    <property type="entry name" value="RT_LTR"/>
    <property type="match status" value="1"/>
</dbReference>
<evidence type="ECO:0000259" key="1">
    <source>
        <dbReference type="Pfam" id="PF00078"/>
    </source>
</evidence>
<name>A0A699J6N1_TANCI</name>
<dbReference type="Pfam" id="PF00078">
    <property type="entry name" value="RVT_1"/>
    <property type="match status" value="1"/>
</dbReference>
<dbReference type="SUPFAM" id="SSF56672">
    <property type="entry name" value="DNA/RNA polymerases"/>
    <property type="match status" value="1"/>
</dbReference>
<dbReference type="PANTHER" id="PTHR24559:SF427">
    <property type="entry name" value="RNA-DIRECTED DNA POLYMERASE"/>
    <property type="match status" value="1"/>
</dbReference>
<dbReference type="EMBL" id="BKCJ010377659">
    <property type="protein sequence ID" value="GFA15620.1"/>
    <property type="molecule type" value="Genomic_DNA"/>
</dbReference>
<dbReference type="GO" id="GO:0003964">
    <property type="term" value="F:RNA-directed DNA polymerase activity"/>
    <property type="evidence" value="ECO:0007669"/>
    <property type="project" value="UniProtKB-KW"/>
</dbReference>
<proteinExistence type="predicted"/>
<dbReference type="PANTHER" id="PTHR24559">
    <property type="entry name" value="TRANSPOSON TY3-I GAG-POL POLYPROTEIN"/>
    <property type="match status" value="1"/>
</dbReference>
<dbReference type="InterPro" id="IPR053134">
    <property type="entry name" value="RNA-dir_DNA_polymerase"/>
</dbReference>
<comment type="caution">
    <text evidence="2">The sequence shown here is derived from an EMBL/GenBank/DDBJ whole genome shotgun (WGS) entry which is preliminary data.</text>
</comment>
<dbReference type="Gene3D" id="3.10.10.10">
    <property type="entry name" value="HIV Type 1 Reverse Transcriptase, subunit A, domain 1"/>
    <property type="match status" value="1"/>
</dbReference>
<keyword evidence="2" id="KW-0695">RNA-directed DNA polymerase</keyword>
<protein>
    <submittedName>
        <fullName evidence="2">Putative reverse transcriptase domain-containing protein</fullName>
    </submittedName>
</protein>
<dbReference type="GO" id="GO:0003676">
    <property type="term" value="F:nucleic acid binding"/>
    <property type="evidence" value="ECO:0007669"/>
    <property type="project" value="InterPro"/>
</dbReference>
<gene>
    <name evidence="2" type="ORF">Tci_587592</name>
</gene>
<dbReference type="InterPro" id="IPR000477">
    <property type="entry name" value="RT_dom"/>
</dbReference>
<feature type="domain" description="Reverse transcriptase" evidence="1">
    <location>
        <begin position="196"/>
        <end position="336"/>
    </location>
</feature>
<keyword evidence="2" id="KW-0808">Transferase</keyword>
<reference evidence="2" key="1">
    <citation type="journal article" date="2019" name="Sci. Rep.">
        <title>Draft genome of Tanacetum cinerariifolium, the natural source of mosquito coil.</title>
        <authorList>
            <person name="Yamashiro T."/>
            <person name="Shiraishi A."/>
            <person name="Satake H."/>
            <person name="Nakayama K."/>
        </authorList>
    </citation>
    <scope>NUCLEOTIDE SEQUENCE</scope>
</reference>
<sequence length="340" mass="39363">MLMTMEPEIQRNLKSLHAYEMLKELKTLFAQQAEQELLQTTRDFHSCRQEEGQSVSSYVLKMKGYIDNLECLGYPVTLGLGVSLILIGLCKEYDGFVQNYNMHNMGKTVNELHAMLKLHEQTMPKINAPALNAILAGKPKIPPPPKKENPTKDSICHECGEIGHWKRNYPQYLAELMKKKKNTASGAGGSGSKGWMCIGYKELNKLTVKNCYLLPKIDDLFDQLQGSQFLRKIDLRSRYHQLRVHEDDIPKTAFRSRYRYFEFTIMPFVLSNAPTVLLDLMNKVCKPYLDKFVIVFIDDILIYSKTHQEHVEHLRLVLGLLKKEKLYAKFSKCEIWLREV</sequence>
<accession>A0A699J6N1</accession>
<dbReference type="AlphaFoldDB" id="A0A699J6N1"/>
<dbReference type="InterPro" id="IPR036875">
    <property type="entry name" value="Znf_CCHC_sf"/>
</dbReference>
<keyword evidence="2" id="KW-0548">Nucleotidyltransferase</keyword>
<organism evidence="2">
    <name type="scientific">Tanacetum cinerariifolium</name>
    <name type="common">Dalmatian daisy</name>
    <name type="synonym">Chrysanthemum cinerariifolium</name>
    <dbReference type="NCBI Taxonomy" id="118510"/>
    <lineage>
        <taxon>Eukaryota</taxon>
        <taxon>Viridiplantae</taxon>
        <taxon>Streptophyta</taxon>
        <taxon>Embryophyta</taxon>
        <taxon>Tracheophyta</taxon>
        <taxon>Spermatophyta</taxon>
        <taxon>Magnoliopsida</taxon>
        <taxon>eudicotyledons</taxon>
        <taxon>Gunneridae</taxon>
        <taxon>Pentapetalae</taxon>
        <taxon>asterids</taxon>
        <taxon>campanulids</taxon>
        <taxon>Asterales</taxon>
        <taxon>Asteraceae</taxon>
        <taxon>Asteroideae</taxon>
        <taxon>Anthemideae</taxon>
        <taxon>Anthemidinae</taxon>
        <taxon>Tanacetum</taxon>
    </lineage>
</organism>
<dbReference type="Pfam" id="PF14223">
    <property type="entry name" value="Retrotran_gag_2"/>
    <property type="match status" value="1"/>
</dbReference>
<dbReference type="GO" id="GO:0008270">
    <property type="term" value="F:zinc ion binding"/>
    <property type="evidence" value="ECO:0007669"/>
    <property type="project" value="InterPro"/>
</dbReference>
<dbReference type="SUPFAM" id="SSF57756">
    <property type="entry name" value="Retrovirus zinc finger-like domains"/>
    <property type="match status" value="1"/>
</dbReference>
<evidence type="ECO:0000313" key="2">
    <source>
        <dbReference type="EMBL" id="GFA15620.1"/>
    </source>
</evidence>
<dbReference type="InterPro" id="IPR043502">
    <property type="entry name" value="DNA/RNA_pol_sf"/>
</dbReference>
<dbReference type="Gene3D" id="3.30.70.270">
    <property type="match status" value="1"/>
</dbReference>
<dbReference type="InterPro" id="IPR043128">
    <property type="entry name" value="Rev_trsase/Diguanyl_cyclase"/>
</dbReference>